<evidence type="ECO:0000256" key="3">
    <source>
        <dbReference type="ARBA" id="ARBA00022692"/>
    </source>
</evidence>
<dbReference type="GO" id="GO:0016020">
    <property type="term" value="C:membrane"/>
    <property type="evidence" value="ECO:0007669"/>
    <property type="project" value="UniProtKB-SubCell"/>
</dbReference>
<feature type="domain" description="Peptidase S54 rhomboid" evidence="8">
    <location>
        <begin position="202"/>
        <end position="342"/>
    </location>
</feature>
<keyword evidence="5 7" id="KW-1133">Transmembrane helix</keyword>
<dbReference type="InterPro" id="IPR035952">
    <property type="entry name" value="Rhomboid-like_sf"/>
</dbReference>
<proteinExistence type="inferred from homology"/>
<feature type="transmembrane region" description="Helical" evidence="7">
    <location>
        <begin position="300"/>
        <end position="317"/>
    </location>
</feature>
<evidence type="ECO:0000313" key="10">
    <source>
        <dbReference type="Proteomes" id="UP000218022"/>
    </source>
</evidence>
<dbReference type="Proteomes" id="UP000218022">
    <property type="component" value="Unassembled WGS sequence"/>
</dbReference>
<dbReference type="GO" id="GO:0004252">
    <property type="term" value="F:serine-type endopeptidase activity"/>
    <property type="evidence" value="ECO:0007669"/>
    <property type="project" value="InterPro"/>
</dbReference>
<feature type="transmembrane region" description="Helical" evidence="7">
    <location>
        <begin position="323"/>
        <end position="344"/>
    </location>
</feature>
<reference evidence="9 10" key="1">
    <citation type="submission" date="2017-01" db="EMBL/GenBank/DDBJ databases">
        <title>Whole-Genome Shotgun Sequencing of Two beta-Proteobacterial Species in Search of the Bulgecin Biosynthetic Cluster.</title>
        <authorList>
            <person name="Horsman M.E."/>
            <person name="Marous D.R."/>
            <person name="Li R."/>
            <person name="Oliver R.A."/>
            <person name="Byun B."/>
            <person name="Emrich S.J."/>
            <person name="Boggess B."/>
            <person name="Townsend C.A."/>
            <person name="Mobashery S."/>
        </authorList>
    </citation>
    <scope>NUCLEOTIDE SEQUENCE [LARGE SCALE GENOMIC DNA]</scope>
    <source>
        <strain evidence="9 10">ATCC 31363</strain>
    </source>
</reference>
<feature type="transmembrane region" description="Helical" evidence="7">
    <location>
        <begin position="212"/>
        <end position="234"/>
    </location>
</feature>
<feature type="transmembrane region" description="Helical" evidence="7">
    <location>
        <begin position="241"/>
        <end position="262"/>
    </location>
</feature>
<sequence length="514" mass="56019">MSREEPTWGLEANRVPGTAVESPKADRYDIAYGSGLYQRRGEYRARSFSARGAILFTGHDVRILALAPRTFGANVEIDLQLPLRDIHNVVVTGRLVRFEAAAESGKPRMILIQAQSRPDARAIAAQLPSTMTPRFAAEAATLERFLDGVETRTPYIWVTWAIIALNVLVYAVMVANGAGFPKTRSSAALAFGSNFGPDTLDGEWWRLITSTFIHFSLTHVAFNMIVLAQVGMIVERLFGNVRFAALYLFAGLTASLVSLYWHPDLNSAGASGPIFGLLGALLAYVIRYRSSMPATIRAQRFRAAILVVAFGLFNGLTNRGIDNAAHVGGLCAGLVMGWLLAQPIDPAEARGDPRDTALLAAALAAFVSAALVFLAVRSNASPEAREERAFTLALQQQSAAEQNALKDLQSVAKMANVPSQRTEFESKIRTTLWPEWDALYQRINATPLPPGSARAPLRAAVLRYYDDMRHAMLGLADASTTHESIDSPHAQKIKAVLEDAKREHALIVKLAAQR</sequence>
<feature type="transmembrane region" description="Helical" evidence="7">
    <location>
        <begin position="356"/>
        <end position="376"/>
    </location>
</feature>
<dbReference type="InterPro" id="IPR050925">
    <property type="entry name" value="Rhomboid_protease_S54"/>
</dbReference>
<feature type="transmembrane region" description="Helical" evidence="7">
    <location>
        <begin position="154"/>
        <end position="175"/>
    </location>
</feature>
<dbReference type="OrthoDB" id="9778341at2"/>
<gene>
    <name evidence="9" type="ORF">BWP39_12650</name>
</gene>
<keyword evidence="4" id="KW-0378">Hydrolase</keyword>
<dbReference type="PANTHER" id="PTHR43731:SF14">
    <property type="entry name" value="PRESENILIN-ASSOCIATED RHOMBOID-LIKE PROTEIN, MITOCHONDRIAL"/>
    <property type="match status" value="1"/>
</dbReference>
<dbReference type="RefSeq" id="WP_096720616.1">
    <property type="nucleotide sequence ID" value="NZ_MTZV01000004.1"/>
</dbReference>
<keyword evidence="6 7" id="KW-0472">Membrane</keyword>
<keyword evidence="3 7" id="KW-0812">Transmembrane</keyword>
<dbReference type="AlphaFoldDB" id="A0A2A4EZ52"/>
<evidence type="ECO:0000256" key="2">
    <source>
        <dbReference type="ARBA" id="ARBA00009045"/>
    </source>
</evidence>
<comment type="caution">
    <text evidence="9">The sequence shown here is derived from an EMBL/GenBank/DDBJ whole genome shotgun (WGS) entry which is preliminary data.</text>
</comment>
<organism evidence="9 10">
    <name type="scientific">Paraburkholderia acidicola</name>
    <dbReference type="NCBI Taxonomy" id="1912599"/>
    <lineage>
        <taxon>Bacteria</taxon>
        <taxon>Pseudomonadati</taxon>
        <taxon>Pseudomonadota</taxon>
        <taxon>Betaproteobacteria</taxon>
        <taxon>Burkholderiales</taxon>
        <taxon>Burkholderiaceae</taxon>
        <taxon>Paraburkholderia</taxon>
    </lineage>
</organism>
<evidence type="ECO:0000256" key="7">
    <source>
        <dbReference type="SAM" id="Phobius"/>
    </source>
</evidence>
<evidence type="ECO:0000256" key="6">
    <source>
        <dbReference type="ARBA" id="ARBA00023136"/>
    </source>
</evidence>
<feature type="transmembrane region" description="Helical" evidence="7">
    <location>
        <begin position="268"/>
        <end position="288"/>
    </location>
</feature>
<dbReference type="PANTHER" id="PTHR43731">
    <property type="entry name" value="RHOMBOID PROTEASE"/>
    <property type="match status" value="1"/>
</dbReference>
<dbReference type="InterPro" id="IPR022764">
    <property type="entry name" value="Peptidase_S54_rhomboid_dom"/>
</dbReference>
<accession>A0A2A4EZ52</accession>
<dbReference type="SUPFAM" id="SSF144091">
    <property type="entry name" value="Rhomboid-like"/>
    <property type="match status" value="1"/>
</dbReference>
<dbReference type="Pfam" id="PF01694">
    <property type="entry name" value="Rhomboid"/>
    <property type="match status" value="1"/>
</dbReference>
<evidence type="ECO:0000256" key="1">
    <source>
        <dbReference type="ARBA" id="ARBA00004141"/>
    </source>
</evidence>
<evidence type="ECO:0000256" key="4">
    <source>
        <dbReference type="ARBA" id="ARBA00022801"/>
    </source>
</evidence>
<protein>
    <recommendedName>
        <fullName evidence="8">Peptidase S54 rhomboid domain-containing protein</fullName>
    </recommendedName>
</protein>
<dbReference type="Gene3D" id="1.20.1540.10">
    <property type="entry name" value="Rhomboid-like"/>
    <property type="match status" value="1"/>
</dbReference>
<evidence type="ECO:0000259" key="8">
    <source>
        <dbReference type="Pfam" id="PF01694"/>
    </source>
</evidence>
<name>A0A2A4EZ52_9BURK</name>
<dbReference type="EMBL" id="MTZV01000004">
    <property type="protein sequence ID" value="PCE25369.1"/>
    <property type="molecule type" value="Genomic_DNA"/>
</dbReference>
<comment type="subcellular location">
    <subcellularLocation>
        <location evidence="1">Membrane</location>
        <topology evidence="1">Multi-pass membrane protein</topology>
    </subcellularLocation>
</comment>
<evidence type="ECO:0000313" key="9">
    <source>
        <dbReference type="EMBL" id="PCE25369.1"/>
    </source>
</evidence>
<evidence type="ECO:0000256" key="5">
    <source>
        <dbReference type="ARBA" id="ARBA00022989"/>
    </source>
</evidence>
<comment type="similarity">
    <text evidence="2">Belongs to the peptidase S54 family.</text>
</comment>